<evidence type="ECO:0000313" key="12">
    <source>
        <dbReference type="EMBL" id="MFC3673982.1"/>
    </source>
</evidence>
<dbReference type="Gene3D" id="3.40.50.720">
    <property type="entry name" value="NAD(P)-binding Rossmann-like Domain"/>
    <property type="match status" value="1"/>
</dbReference>
<feature type="domain" description="NAD-dependent epimerase/dehydratase" evidence="11">
    <location>
        <begin position="13"/>
        <end position="260"/>
    </location>
</feature>
<name>A0ABV7VA65_9PROT</name>
<protein>
    <recommendedName>
        <fullName evidence="6 10">UDP-glucose 4-epimerase</fullName>
        <ecNumber evidence="5 10">5.1.3.2</ecNumber>
    </recommendedName>
</protein>
<comment type="similarity">
    <text evidence="4 10">Belongs to the NAD(P)-dependent epimerase/dehydratase family.</text>
</comment>
<keyword evidence="13" id="KW-1185">Reference proteome</keyword>
<evidence type="ECO:0000256" key="9">
    <source>
        <dbReference type="ARBA" id="ARBA00023277"/>
    </source>
</evidence>
<evidence type="ECO:0000256" key="1">
    <source>
        <dbReference type="ARBA" id="ARBA00000083"/>
    </source>
</evidence>
<comment type="pathway">
    <text evidence="3 10">Carbohydrate metabolism; galactose metabolism.</text>
</comment>
<dbReference type="InterPro" id="IPR036291">
    <property type="entry name" value="NAD(P)-bd_dom_sf"/>
</dbReference>
<evidence type="ECO:0000256" key="5">
    <source>
        <dbReference type="ARBA" id="ARBA00013189"/>
    </source>
</evidence>
<dbReference type="Pfam" id="PF01370">
    <property type="entry name" value="Epimerase"/>
    <property type="match status" value="1"/>
</dbReference>
<dbReference type="EC" id="5.1.3.2" evidence="5 10"/>
<evidence type="ECO:0000259" key="11">
    <source>
        <dbReference type="Pfam" id="PF01370"/>
    </source>
</evidence>
<evidence type="ECO:0000256" key="8">
    <source>
        <dbReference type="ARBA" id="ARBA00023235"/>
    </source>
</evidence>
<organism evidence="12 13">
    <name type="scientific">Ferrovibrio xuzhouensis</name>
    <dbReference type="NCBI Taxonomy" id="1576914"/>
    <lineage>
        <taxon>Bacteria</taxon>
        <taxon>Pseudomonadati</taxon>
        <taxon>Pseudomonadota</taxon>
        <taxon>Alphaproteobacteria</taxon>
        <taxon>Rhodospirillales</taxon>
        <taxon>Rhodospirillaceae</taxon>
        <taxon>Ferrovibrio</taxon>
    </lineage>
</organism>
<keyword evidence="7 10" id="KW-0520">NAD</keyword>
<dbReference type="GO" id="GO:0003978">
    <property type="term" value="F:UDP-glucose 4-epimerase activity"/>
    <property type="evidence" value="ECO:0007669"/>
    <property type="project" value="UniProtKB-EC"/>
</dbReference>
<proteinExistence type="inferred from homology"/>
<keyword evidence="9 10" id="KW-0119">Carbohydrate metabolism</keyword>
<dbReference type="RefSeq" id="WP_379720087.1">
    <property type="nucleotide sequence ID" value="NZ_JBHRYJ010000001.1"/>
</dbReference>
<keyword evidence="8 10" id="KW-0413">Isomerase</keyword>
<comment type="catalytic activity">
    <reaction evidence="1 10">
        <text>UDP-alpha-D-glucose = UDP-alpha-D-galactose</text>
        <dbReference type="Rhea" id="RHEA:22168"/>
        <dbReference type="ChEBI" id="CHEBI:58885"/>
        <dbReference type="ChEBI" id="CHEBI:66914"/>
        <dbReference type="EC" id="5.1.3.2"/>
    </reaction>
</comment>
<comment type="subunit">
    <text evidence="10">Homodimer.</text>
</comment>
<evidence type="ECO:0000313" key="13">
    <source>
        <dbReference type="Proteomes" id="UP001595711"/>
    </source>
</evidence>
<dbReference type="Proteomes" id="UP001595711">
    <property type="component" value="Unassembled WGS sequence"/>
</dbReference>
<dbReference type="NCBIfam" id="TIGR01179">
    <property type="entry name" value="galE"/>
    <property type="match status" value="1"/>
</dbReference>
<sequence>MAAFEEEDRPALLIAGGAGYIGSHVCKAVAEAGYLPVTYDNLMSGHAWAVRWGPLEGGDLQDPARLDEVMRRYRPVAVIHLAGLIISSESVRDPALYYAHNVAGTLCLLDAMRRNGIERIVFSSSAAVYGEPEVSPISEQHPQLPVSPYGDSKRMVETILRDYARAYGLHSVSLRYFNAAGASSCGDIGEAHHIETHLVPLILEVAAGERAALSIYGADYPTRDGTCLRDYVHVCDLADAHVLALQYLQQAVGAHAFNLGHGQGATVREVLATAGQVTGRKIPTRIEQRRPGDPAILLADATRARRVLGWQPAVSDLETIVASAWRWHQSILHRKQAYSNE</sequence>
<dbReference type="SUPFAM" id="SSF51735">
    <property type="entry name" value="NAD(P)-binding Rossmann-fold domains"/>
    <property type="match status" value="1"/>
</dbReference>
<evidence type="ECO:0000256" key="3">
    <source>
        <dbReference type="ARBA" id="ARBA00004947"/>
    </source>
</evidence>
<accession>A0ABV7VA65</accession>
<comment type="cofactor">
    <cofactor evidence="2 10">
        <name>NAD(+)</name>
        <dbReference type="ChEBI" id="CHEBI:57540"/>
    </cofactor>
</comment>
<evidence type="ECO:0000256" key="10">
    <source>
        <dbReference type="RuleBase" id="RU366046"/>
    </source>
</evidence>
<dbReference type="InterPro" id="IPR001509">
    <property type="entry name" value="Epimerase_deHydtase"/>
</dbReference>
<evidence type="ECO:0000256" key="2">
    <source>
        <dbReference type="ARBA" id="ARBA00001911"/>
    </source>
</evidence>
<dbReference type="PANTHER" id="PTHR43725">
    <property type="entry name" value="UDP-GLUCOSE 4-EPIMERASE"/>
    <property type="match status" value="1"/>
</dbReference>
<evidence type="ECO:0000256" key="6">
    <source>
        <dbReference type="ARBA" id="ARBA00018569"/>
    </source>
</evidence>
<evidence type="ECO:0000256" key="7">
    <source>
        <dbReference type="ARBA" id="ARBA00023027"/>
    </source>
</evidence>
<dbReference type="Gene3D" id="3.90.25.10">
    <property type="entry name" value="UDP-galactose 4-epimerase, domain 1"/>
    <property type="match status" value="1"/>
</dbReference>
<dbReference type="CDD" id="cd05247">
    <property type="entry name" value="UDP_G4E_1_SDR_e"/>
    <property type="match status" value="1"/>
</dbReference>
<dbReference type="PANTHER" id="PTHR43725:SF53">
    <property type="entry name" value="UDP-ARABINOSE 4-EPIMERASE 1"/>
    <property type="match status" value="1"/>
</dbReference>
<gene>
    <name evidence="12" type="primary">galE</name>
    <name evidence="12" type="ORF">ACFOOQ_00395</name>
</gene>
<comment type="caution">
    <text evidence="12">The sequence shown here is derived from an EMBL/GenBank/DDBJ whole genome shotgun (WGS) entry which is preliminary data.</text>
</comment>
<evidence type="ECO:0000256" key="4">
    <source>
        <dbReference type="ARBA" id="ARBA00007637"/>
    </source>
</evidence>
<dbReference type="EMBL" id="JBHRYJ010000001">
    <property type="protein sequence ID" value="MFC3673982.1"/>
    <property type="molecule type" value="Genomic_DNA"/>
</dbReference>
<reference evidence="13" key="1">
    <citation type="journal article" date="2019" name="Int. J. Syst. Evol. Microbiol.">
        <title>The Global Catalogue of Microorganisms (GCM) 10K type strain sequencing project: providing services to taxonomists for standard genome sequencing and annotation.</title>
        <authorList>
            <consortium name="The Broad Institute Genomics Platform"/>
            <consortium name="The Broad Institute Genome Sequencing Center for Infectious Disease"/>
            <person name="Wu L."/>
            <person name="Ma J."/>
        </authorList>
    </citation>
    <scope>NUCLEOTIDE SEQUENCE [LARGE SCALE GENOMIC DNA]</scope>
    <source>
        <strain evidence="13">KCTC 42182</strain>
    </source>
</reference>
<dbReference type="InterPro" id="IPR005886">
    <property type="entry name" value="UDP_G4E"/>
</dbReference>